<dbReference type="AlphaFoldDB" id="A0A183E2H6"/>
<dbReference type="Proteomes" id="UP000271098">
    <property type="component" value="Unassembled WGS sequence"/>
</dbReference>
<sequence length="76" mass="8797">MPAKVTGLDQKVLFEQRLLFGNELLITDIWVEVNSFMSTALMIFFRKFDLLTAFIAQKWFYLVAATFKCKGTLTPE</sequence>
<gene>
    <name evidence="1" type="ORF">GPUH_LOCUS15169</name>
</gene>
<reference evidence="1 2" key="2">
    <citation type="submission" date="2018-11" db="EMBL/GenBank/DDBJ databases">
        <authorList>
            <consortium name="Pathogen Informatics"/>
        </authorList>
    </citation>
    <scope>NUCLEOTIDE SEQUENCE [LARGE SCALE GENOMIC DNA]</scope>
</reference>
<evidence type="ECO:0000313" key="1">
    <source>
        <dbReference type="EMBL" id="VDN25498.1"/>
    </source>
</evidence>
<evidence type="ECO:0000313" key="3">
    <source>
        <dbReference type="WBParaSite" id="GPUH_0001518701-mRNA-1"/>
    </source>
</evidence>
<name>A0A183E2H6_9BILA</name>
<reference evidence="3" key="1">
    <citation type="submission" date="2016-06" db="UniProtKB">
        <authorList>
            <consortium name="WormBaseParasite"/>
        </authorList>
    </citation>
    <scope>IDENTIFICATION</scope>
</reference>
<organism evidence="3">
    <name type="scientific">Gongylonema pulchrum</name>
    <dbReference type="NCBI Taxonomy" id="637853"/>
    <lineage>
        <taxon>Eukaryota</taxon>
        <taxon>Metazoa</taxon>
        <taxon>Ecdysozoa</taxon>
        <taxon>Nematoda</taxon>
        <taxon>Chromadorea</taxon>
        <taxon>Rhabditida</taxon>
        <taxon>Spirurina</taxon>
        <taxon>Spiruromorpha</taxon>
        <taxon>Spiruroidea</taxon>
        <taxon>Gongylonematidae</taxon>
        <taxon>Gongylonema</taxon>
    </lineage>
</organism>
<dbReference type="WBParaSite" id="GPUH_0001518701-mRNA-1">
    <property type="protein sequence ID" value="GPUH_0001518701-mRNA-1"/>
    <property type="gene ID" value="GPUH_0001518701"/>
</dbReference>
<protein>
    <submittedName>
        <fullName evidence="3">Neur_chan_LBD domain-containing protein</fullName>
    </submittedName>
</protein>
<evidence type="ECO:0000313" key="2">
    <source>
        <dbReference type="Proteomes" id="UP000271098"/>
    </source>
</evidence>
<accession>A0A183E2H6</accession>
<dbReference type="EMBL" id="UYRT01082107">
    <property type="protein sequence ID" value="VDN25498.1"/>
    <property type="molecule type" value="Genomic_DNA"/>
</dbReference>
<keyword evidence="2" id="KW-1185">Reference proteome</keyword>
<proteinExistence type="predicted"/>